<dbReference type="HOGENOM" id="CLU_028328_1_0_11"/>
<evidence type="ECO:0000256" key="3">
    <source>
        <dbReference type="ARBA" id="ARBA00022801"/>
    </source>
</evidence>
<dbReference type="GO" id="GO:0006402">
    <property type="term" value="P:mRNA catabolic process"/>
    <property type="evidence" value="ECO:0007669"/>
    <property type="project" value="UniProtKB-UniRule"/>
</dbReference>
<protein>
    <recommendedName>
        <fullName evidence="5 6">Ribonuclease Y</fullName>
        <shortName evidence="5">RNase Y</shortName>
        <ecNumber evidence="5 6">3.1.-.-</ecNumber>
    </recommendedName>
</protein>
<dbReference type="KEGG" id="jde:Jden_1043"/>
<dbReference type="InterPro" id="IPR004087">
    <property type="entry name" value="KH_dom"/>
</dbReference>
<dbReference type="EC" id="3.1.-.-" evidence="5 6"/>
<dbReference type="InterPro" id="IPR006675">
    <property type="entry name" value="HDIG_dom"/>
</dbReference>
<keyword evidence="1 5" id="KW-0540">Nuclease</keyword>
<evidence type="ECO:0000313" key="10">
    <source>
        <dbReference type="Proteomes" id="UP000000628"/>
    </source>
</evidence>
<dbReference type="RefSeq" id="WP_015771327.1">
    <property type="nucleotide sequence ID" value="NC_013174.1"/>
</dbReference>
<dbReference type="GO" id="GO:0016787">
    <property type="term" value="F:hydrolase activity"/>
    <property type="evidence" value="ECO:0007669"/>
    <property type="project" value="UniProtKB-KW"/>
</dbReference>
<dbReference type="InterPro" id="IPR017705">
    <property type="entry name" value="Ribonuclease_Y"/>
</dbReference>
<organism evidence="9 10">
    <name type="scientific">Jonesia denitrificans (strain ATCC 14870 / DSM 20603 / BCRC 15368 / CIP 55.134 / JCM 11481 / NBRC 15587 / NCTC 10816 / Prevot 55134)</name>
    <name type="common">Listeria denitrificans</name>
    <dbReference type="NCBI Taxonomy" id="471856"/>
    <lineage>
        <taxon>Bacteria</taxon>
        <taxon>Bacillati</taxon>
        <taxon>Actinomycetota</taxon>
        <taxon>Actinomycetes</taxon>
        <taxon>Micrococcales</taxon>
        <taxon>Jonesiaceae</taxon>
        <taxon>Jonesia</taxon>
    </lineage>
</organism>
<keyword evidence="3 5" id="KW-0378">Hydrolase</keyword>
<dbReference type="Proteomes" id="UP000000628">
    <property type="component" value="Chromosome"/>
</dbReference>
<evidence type="ECO:0000259" key="8">
    <source>
        <dbReference type="PROSITE" id="PS51831"/>
    </source>
</evidence>
<dbReference type="NCBIfam" id="TIGR03319">
    <property type="entry name" value="RNase_Y"/>
    <property type="match status" value="1"/>
</dbReference>
<dbReference type="GO" id="GO:0005886">
    <property type="term" value="C:plasma membrane"/>
    <property type="evidence" value="ECO:0007669"/>
    <property type="project" value="UniProtKB-UniRule"/>
</dbReference>
<accession>C7R3G3</accession>
<feature type="region of interest" description="Disordered" evidence="7">
    <location>
        <begin position="48"/>
        <end position="82"/>
    </location>
</feature>
<comment type="function">
    <text evidence="5">Endoribonuclease that initiates mRNA decay.</text>
</comment>
<evidence type="ECO:0000256" key="5">
    <source>
        <dbReference type="HAMAP-Rule" id="MF_00335"/>
    </source>
</evidence>
<evidence type="ECO:0000256" key="4">
    <source>
        <dbReference type="ARBA" id="ARBA00022884"/>
    </source>
</evidence>
<dbReference type="SMART" id="SM00322">
    <property type="entry name" value="KH"/>
    <property type="match status" value="1"/>
</dbReference>
<dbReference type="EMBL" id="CP001706">
    <property type="protein sequence ID" value="ACV08699.1"/>
    <property type="molecule type" value="Genomic_DNA"/>
</dbReference>
<comment type="similarity">
    <text evidence="5">Belongs to the RNase Y family.</text>
</comment>
<dbReference type="PANTHER" id="PTHR12826:SF15">
    <property type="entry name" value="RIBONUCLEASE Y"/>
    <property type="match status" value="1"/>
</dbReference>
<dbReference type="Pfam" id="PF00013">
    <property type="entry name" value="KH_1"/>
    <property type="match status" value="1"/>
</dbReference>
<evidence type="ECO:0000256" key="2">
    <source>
        <dbReference type="ARBA" id="ARBA00022759"/>
    </source>
</evidence>
<dbReference type="NCBIfam" id="TIGR00277">
    <property type="entry name" value="HDIG"/>
    <property type="match status" value="1"/>
</dbReference>
<evidence type="ECO:0000256" key="1">
    <source>
        <dbReference type="ARBA" id="ARBA00022722"/>
    </source>
</evidence>
<name>C7R3G3_JONDD</name>
<dbReference type="GO" id="GO:0003723">
    <property type="term" value="F:RNA binding"/>
    <property type="evidence" value="ECO:0007669"/>
    <property type="project" value="UniProtKB-UniRule"/>
</dbReference>
<dbReference type="HAMAP" id="MF_00335">
    <property type="entry name" value="RNase_Y"/>
    <property type="match status" value="1"/>
</dbReference>
<keyword evidence="2 5" id="KW-0255">Endonuclease</keyword>
<proteinExistence type="inferred from homology"/>
<dbReference type="InterPro" id="IPR006674">
    <property type="entry name" value="HD_domain"/>
</dbReference>
<evidence type="ECO:0000256" key="7">
    <source>
        <dbReference type="SAM" id="MobiDB-lite"/>
    </source>
</evidence>
<dbReference type="STRING" id="471856.Jden_1043"/>
<dbReference type="GO" id="GO:0004521">
    <property type="term" value="F:RNA endonuclease activity"/>
    <property type="evidence" value="ECO:0007669"/>
    <property type="project" value="UniProtKB-UniRule"/>
</dbReference>
<reference evidence="9 10" key="1">
    <citation type="journal article" date="2009" name="Stand. Genomic Sci.">
        <title>Complete genome sequence of Jonesia denitrificans type strain (Prevot 55134).</title>
        <authorList>
            <person name="Pukall R."/>
            <person name="Gehrich-Schroter G."/>
            <person name="Lapidus A."/>
            <person name="Nolan M."/>
            <person name="Glavina Del Rio T."/>
            <person name="Lucas S."/>
            <person name="Chen F."/>
            <person name="Tice H."/>
            <person name="Pitluck S."/>
            <person name="Cheng J.F."/>
            <person name="Copeland A."/>
            <person name="Saunders E."/>
            <person name="Brettin T."/>
            <person name="Detter J.C."/>
            <person name="Bruce D."/>
            <person name="Goodwin L."/>
            <person name="Pati A."/>
            <person name="Ivanova N."/>
            <person name="Mavromatis K."/>
            <person name="Ovchinnikova G."/>
            <person name="Chen A."/>
            <person name="Palaniappan K."/>
            <person name="Land M."/>
            <person name="Hauser L."/>
            <person name="Chang Y.J."/>
            <person name="Jeffries C.D."/>
            <person name="Chain P."/>
            <person name="Goker M."/>
            <person name="Bristow J."/>
            <person name="Eisen J.A."/>
            <person name="Markowitz V."/>
            <person name="Hugenholtz P."/>
            <person name="Kyrpides N.C."/>
            <person name="Klenk H.P."/>
            <person name="Han C."/>
        </authorList>
    </citation>
    <scope>NUCLEOTIDE SEQUENCE [LARGE SCALE GENOMIC DNA]</scope>
    <source>
        <strain evidence="10">ATCC 14870 / DSM 20603 / BCRC 15368 / CIP 55.134 / JCM 11481 / NBRC 15587 / NCTC 10816 / Prevot 55134</strain>
    </source>
</reference>
<dbReference type="SUPFAM" id="SSF54791">
    <property type="entry name" value="Eukaryotic type KH-domain (KH-domain type I)"/>
    <property type="match status" value="1"/>
</dbReference>
<keyword evidence="4 5" id="KW-0694">RNA-binding</keyword>
<dbReference type="Pfam" id="PF12072">
    <property type="entry name" value="RNase_Y_N"/>
    <property type="match status" value="1"/>
</dbReference>
<dbReference type="Pfam" id="PF01966">
    <property type="entry name" value="HD"/>
    <property type="match status" value="1"/>
</dbReference>
<dbReference type="PROSITE" id="PS50084">
    <property type="entry name" value="KH_TYPE_1"/>
    <property type="match status" value="1"/>
</dbReference>
<dbReference type="Gene3D" id="1.10.3210.10">
    <property type="entry name" value="Hypothetical protein af1432"/>
    <property type="match status" value="1"/>
</dbReference>
<sequence length="488" mass="53371">MNLDESGFIVATLLIALIALLLVLAARRDAQVVRDNARTDADHLIASAERRDKESRDRESRLDERERQLDEARDTIATEQRDIAEQRERLDRDRKEHQSQLSAQHRQLTAELERISGLTADQATLQLREQIAADNDAYVRTALRERELLTRTKADAQARRIIADAMSRLAVPVSTQIAQEAVELPAPEFRGRIIGKEGRNIRTFEALTGVDVILDDDSSSVVLSSFDAERRDVAVTAMKELIADGRIHPGRIEEVVAGARESMSSRTLNVGYDAVKAAGVGPLPTELVATIGRLRFRTSYAQNVLDHCVETALIAGAIADELGADAAVARRAGLLHDIGKLMTAAQPGSHAKLGAQLIRDYGESEDVAHAVRAHHGEEEFRTVEAVIVQIADSISAARPGARRDDLSSYVERVTQLEDVVTAHEGVAHAYVVSSGHEIRVVVEPERVTDDDLHVLAGTIADAVQQHTTFPGEVAITVIRETRATSRAG</sequence>
<dbReference type="PROSITE" id="PS51831">
    <property type="entry name" value="HD"/>
    <property type="match status" value="1"/>
</dbReference>
<dbReference type="SUPFAM" id="SSF109604">
    <property type="entry name" value="HD-domain/PDEase-like"/>
    <property type="match status" value="1"/>
</dbReference>
<evidence type="ECO:0000313" key="9">
    <source>
        <dbReference type="EMBL" id="ACV08699.1"/>
    </source>
</evidence>
<keyword evidence="10" id="KW-1185">Reference proteome</keyword>
<dbReference type="SMART" id="SM00471">
    <property type="entry name" value="HDc"/>
    <property type="match status" value="1"/>
</dbReference>
<dbReference type="InterPro" id="IPR003607">
    <property type="entry name" value="HD/PDEase_dom"/>
</dbReference>
<dbReference type="eggNOG" id="COG1418">
    <property type="taxonomic scope" value="Bacteria"/>
</dbReference>
<dbReference type="InterPro" id="IPR036612">
    <property type="entry name" value="KH_dom_type_1_sf"/>
</dbReference>
<dbReference type="PANTHER" id="PTHR12826">
    <property type="entry name" value="RIBONUCLEASE Y"/>
    <property type="match status" value="1"/>
</dbReference>
<dbReference type="InterPro" id="IPR022711">
    <property type="entry name" value="RNase_Y_N"/>
</dbReference>
<gene>
    <name evidence="5" type="primary">rny</name>
    <name evidence="9" type="ordered locus">Jden_1043</name>
</gene>
<evidence type="ECO:0000256" key="6">
    <source>
        <dbReference type="NCBIfam" id="TIGR03319"/>
    </source>
</evidence>
<feature type="domain" description="HD" evidence="8">
    <location>
        <begin position="304"/>
        <end position="397"/>
    </location>
</feature>
<dbReference type="AlphaFoldDB" id="C7R3G3"/>
<dbReference type="CDD" id="cd00077">
    <property type="entry name" value="HDc"/>
    <property type="match status" value="1"/>
</dbReference>
<dbReference type="InterPro" id="IPR004088">
    <property type="entry name" value="KH_dom_type_1"/>
</dbReference>
<dbReference type="OrthoDB" id="9803205at2"/>